<dbReference type="GO" id="GO:0005524">
    <property type="term" value="F:ATP binding"/>
    <property type="evidence" value="ECO:0007669"/>
    <property type="project" value="UniProtKB-KW"/>
</dbReference>
<evidence type="ECO:0000259" key="4">
    <source>
        <dbReference type="PROSITE" id="PS50893"/>
    </source>
</evidence>
<evidence type="ECO:0000313" key="5">
    <source>
        <dbReference type="EMBL" id="GAP16109.1"/>
    </source>
</evidence>
<dbReference type="PROSITE" id="PS50893">
    <property type="entry name" value="ABC_TRANSPORTER_2"/>
    <property type="match status" value="1"/>
</dbReference>
<dbReference type="InterPro" id="IPR003593">
    <property type="entry name" value="AAA+_ATPase"/>
</dbReference>
<reference evidence="5" key="1">
    <citation type="submission" date="2015-07" db="EMBL/GenBank/DDBJ databases">
        <title>Draft Genome Sequences of Anaerolinea thermolimosa IMO-1, Bellilinea caldifistulae GOMI-1, Leptolinea tardivitalis YMTK-2, Levilinea saccharolytica KIBI-1,Longilinea arvoryzae KOME-1, Previously Described as Members of the Anaerolineaceae (Chloroflexi).</title>
        <authorList>
            <person name="Sekiguchi Y."/>
            <person name="Ohashi A."/>
            <person name="Matsuura N."/>
            <person name="Tourlousse M.D."/>
        </authorList>
    </citation>
    <scope>NUCLEOTIDE SEQUENCE [LARGE SCALE GENOMIC DNA]</scope>
    <source>
        <strain evidence="5">KOME-1</strain>
    </source>
</reference>
<dbReference type="AlphaFoldDB" id="A0A0K8MXX3"/>
<dbReference type="RefSeq" id="WP_075075491.1">
    <property type="nucleotide sequence ID" value="NZ_DF967973.1"/>
</dbReference>
<proteinExistence type="predicted"/>
<gene>
    <name evidence="5" type="ORF">LARV_03905</name>
</gene>
<dbReference type="STRING" id="360412.LARV_03905"/>
<dbReference type="Pfam" id="PF00005">
    <property type="entry name" value="ABC_tran"/>
    <property type="match status" value="1"/>
</dbReference>
<dbReference type="InterPro" id="IPR027417">
    <property type="entry name" value="P-loop_NTPase"/>
</dbReference>
<dbReference type="CDD" id="cd03230">
    <property type="entry name" value="ABC_DR_subfamily_A"/>
    <property type="match status" value="1"/>
</dbReference>
<feature type="domain" description="ABC transporter" evidence="4">
    <location>
        <begin position="2"/>
        <end position="235"/>
    </location>
</feature>
<dbReference type="PROSITE" id="PS00211">
    <property type="entry name" value="ABC_TRANSPORTER_1"/>
    <property type="match status" value="1"/>
</dbReference>
<dbReference type="InterPro" id="IPR017871">
    <property type="entry name" value="ABC_transporter-like_CS"/>
</dbReference>
<keyword evidence="1" id="KW-0813">Transport</keyword>
<dbReference type="EMBL" id="DF967973">
    <property type="protein sequence ID" value="GAP16109.1"/>
    <property type="molecule type" value="Genomic_DNA"/>
</dbReference>
<name>A0A0K8MXX3_9CHLR</name>
<evidence type="ECO:0000256" key="2">
    <source>
        <dbReference type="ARBA" id="ARBA00022741"/>
    </source>
</evidence>
<accession>A0A0K8MXX3</accession>
<evidence type="ECO:0000256" key="3">
    <source>
        <dbReference type="ARBA" id="ARBA00022840"/>
    </source>
</evidence>
<dbReference type="GO" id="GO:0016887">
    <property type="term" value="F:ATP hydrolysis activity"/>
    <property type="evidence" value="ECO:0007669"/>
    <property type="project" value="InterPro"/>
</dbReference>
<dbReference type="SMART" id="SM00382">
    <property type="entry name" value="AAA"/>
    <property type="match status" value="1"/>
</dbReference>
<evidence type="ECO:0000313" key="6">
    <source>
        <dbReference type="Proteomes" id="UP000055060"/>
    </source>
</evidence>
<sequence>MIQTEGLTKRFIKSKKDAPITAVDDLTLSVAEGEVFGFLGPNGAGKTTTVRMLTSLIAPTSGRAFIDKLEIGRDDQKIRGRVGILTETPGMYERLSAERNLTIFARLYGVKDVSGQVEKYLRMLGLWDRRFDEVGSFSKGMRQKLAIARALLHEPRIVFLDEPTSGLDPEAAKLVRDFVEELKTEGRTIFICTHNLDEADRLCDRIGIFKTRLITTDSPENLREKLFGRKVVFHLQSMLPGLSDRVRNLRGIKDVQAVENRLLVSLDDPEAQNPAIVKTLVEAGAGVQFVGELRHSLEDIYLEMIRQEEVK</sequence>
<organism evidence="5">
    <name type="scientific">Longilinea arvoryzae</name>
    <dbReference type="NCBI Taxonomy" id="360412"/>
    <lineage>
        <taxon>Bacteria</taxon>
        <taxon>Bacillati</taxon>
        <taxon>Chloroflexota</taxon>
        <taxon>Anaerolineae</taxon>
        <taxon>Anaerolineales</taxon>
        <taxon>Anaerolineaceae</taxon>
        <taxon>Longilinea</taxon>
    </lineage>
</organism>
<dbReference type="PANTHER" id="PTHR42711:SF18">
    <property type="entry name" value="ABC TRANSPORTER, ATP-BINDING PROTEIN"/>
    <property type="match status" value="1"/>
</dbReference>
<dbReference type="SUPFAM" id="SSF52540">
    <property type="entry name" value="P-loop containing nucleoside triphosphate hydrolases"/>
    <property type="match status" value="1"/>
</dbReference>
<dbReference type="Proteomes" id="UP000055060">
    <property type="component" value="Unassembled WGS sequence"/>
</dbReference>
<keyword evidence="2" id="KW-0547">Nucleotide-binding</keyword>
<dbReference type="OrthoDB" id="9804819at2"/>
<protein>
    <submittedName>
        <fullName evidence="5">ABC-type multidrug transport system, ATPase component</fullName>
    </submittedName>
</protein>
<dbReference type="InterPro" id="IPR050763">
    <property type="entry name" value="ABC_transporter_ATP-binding"/>
</dbReference>
<dbReference type="InterPro" id="IPR003439">
    <property type="entry name" value="ABC_transporter-like_ATP-bd"/>
</dbReference>
<dbReference type="PANTHER" id="PTHR42711">
    <property type="entry name" value="ABC TRANSPORTER ATP-BINDING PROTEIN"/>
    <property type="match status" value="1"/>
</dbReference>
<dbReference type="Gene3D" id="3.40.50.300">
    <property type="entry name" value="P-loop containing nucleotide triphosphate hydrolases"/>
    <property type="match status" value="1"/>
</dbReference>
<keyword evidence="3" id="KW-0067">ATP-binding</keyword>
<evidence type="ECO:0000256" key="1">
    <source>
        <dbReference type="ARBA" id="ARBA00022448"/>
    </source>
</evidence>
<keyword evidence="6" id="KW-1185">Reference proteome</keyword>